<evidence type="ECO:0000256" key="1">
    <source>
        <dbReference type="ARBA" id="ARBA00001933"/>
    </source>
</evidence>
<evidence type="ECO:0000256" key="2">
    <source>
        <dbReference type="ARBA" id="ARBA00022898"/>
    </source>
</evidence>
<proteinExistence type="inferred from homology"/>
<comment type="similarity">
    <text evidence="3">Belongs to the class-III pyridoxal-phosphate-dependent aminotransferase family.</text>
</comment>
<comment type="caution">
    <text evidence="4">The sequence shown here is derived from an EMBL/GenBank/DDBJ whole genome shotgun (WGS) entry which is preliminary data.</text>
</comment>
<dbReference type="Pfam" id="PF00202">
    <property type="entry name" value="Aminotran_3"/>
    <property type="match status" value="1"/>
</dbReference>
<accession>A0ABV3FN79</accession>
<protein>
    <submittedName>
        <fullName evidence="4">Glutamate-1-semialdehyde 2,1-aminomutase</fullName>
        <ecNumber evidence="4">5.4.3.8</ecNumber>
    </submittedName>
</protein>
<gene>
    <name evidence="4" type="ORF">AB0I48_04905</name>
</gene>
<dbReference type="GO" id="GO:0042286">
    <property type="term" value="F:glutamate-1-semialdehyde 2,1-aminomutase activity"/>
    <property type="evidence" value="ECO:0007669"/>
    <property type="project" value="UniProtKB-EC"/>
</dbReference>
<dbReference type="PANTHER" id="PTHR43713:SF3">
    <property type="entry name" value="GLUTAMATE-1-SEMIALDEHYDE 2,1-AMINOMUTASE 1, CHLOROPLASTIC-RELATED"/>
    <property type="match status" value="1"/>
</dbReference>
<dbReference type="EMBL" id="JBFAKC010000002">
    <property type="protein sequence ID" value="MEV0706884.1"/>
    <property type="molecule type" value="Genomic_DNA"/>
</dbReference>
<sequence>MDPTTSRSFARSDAARARLHELVPGGAHTYARGDDQYPEHMAPILLRGNGCRVVDRDGNEYVEYGMGLRSVTLGHGYRPVVDAVSAAIADGVNFSRPTELELLAAEDFLALVPGADMVKFAKNGSDVTTAAVRLARAVTGRLTVAACDQPFFSVDDWFIGTTAMDSGIPAPPTVRFPYNDLPALEAVLAGNEVACVLLEAATALHEPLPGYLEGVRALCDRFGALLIFDEIITGFRWSSGGAQRVYGVVPDLSCWGKAMGNGFPLSALAGKREYMELGGLRTDRARVFLLSTTHGPETGALAAFRAVVHAYATTDPIGRMEHAGRRLRAGFEEITAELGIADRLRIAGRSSCLIFQTFDPDGVASQEFRTLFLQELLRHGVLGQSFVTSAAHTDADIDHTIAACRAAARLYRRALDDGSADPHLTGRPVAPALRRFADPRRLEGAVL</sequence>
<dbReference type="InterPro" id="IPR049704">
    <property type="entry name" value="Aminotrans_3_PPA_site"/>
</dbReference>
<dbReference type="NCBIfam" id="NF004856">
    <property type="entry name" value="PRK06209.1"/>
    <property type="match status" value="1"/>
</dbReference>
<dbReference type="RefSeq" id="WP_357780351.1">
    <property type="nucleotide sequence ID" value="NZ_JBFAKC010000002.1"/>
</dbReference>
<evidence type="ECO:0000313" key="5">
    <source>
        <dbReference type="Proteomes" id="UP001551695"/>
    </source>
</evidence>
<keyword evidence="4" id="KW-0413">Isomerase</keyword>
<dbReference type="InterPro" id="IPR005814">
    <property type="entry name" value="Aminotrans_3"/>
</dbReference>
<dbReference type="InterPro" id="IPR015422">
    <property type="entry name" value="PyrdxlP-dep_Trfase_small"/>
</dbReference>
<organism evidence="4 5">
    <name type="scientific">Nocardia aurea</name>
    <dbReference type="NCBI Taxonomy" id="2144174"/>
    <lineage>
        <taxon>Bacteria</taxon>
        <taxon>Bacillati</taxon>
        <taxon>Actinomycetota</taxon>
        <taxon>Actinomycetes</taxon>
        <taxon>Mycobacteriales</taxon>
        <taxon>Nocardiaceae</taxon>
        <taxon>Nocardia</taxon>
    </lineage>
</organism>
<dbReference type="PROSITE" id="PS00600">
    <property type="entry name" value="AA_TRANSFER_CLASS_3"/>
    <property type="match status" value="1"/>
</dbReference>
<keyword evidence="2 3" id="KW-0663">Pyridoxal phosphate</keyword>
<dbReference type="SUPFAM" id="SSF53383">
    <property type="entry name" value="PLP-dependent transferases"/>
    <property type="match status" value="1"/>
</dbReference>
<dbReference type="Gene3D" id="3.90.1150.10">
    <property type="entry name" value="Aspartate Aminotransferase, domain 1"/>
    <property type="match status" value="1"/>
</dbReference>
<keyword evidence="5" id="KW-1185">Reference proteome</keyword>
<dbReference type="InterPro" id="IPR015421">
    <property type="entry name" value="PyrdxlP-dep_Trfase_major"/>
</dbReference>
<reference evidence="4 5" key="1">
    <citation type="submission" date="2024-06" db="EMBL/GenBank/DDBJ databases">
        <title>The Natural Products Discovery Center: Release of the First 8490 Sequenced Strains for Exploring Actinobacteria Biosynthetic Diversity.</title>
        <authorList>
            <person name="Kalkreuter E."/>
            <person name="Kautsar S.A."/>
            <person name="Yang D."/>
            <person name="Bader C.D."/>
            <person name="Teijaro C.N."/>
            <person name="Fluegel L."/>
            <person name="Davis C.M."/>
            <person name="Simpson J.R."/>
            <person name="Lauterbach L."/>
            <person name="Steele A.D."/>
            <person name="Gui C."/>
            <person name="Meng S."/>
            <person name="Li G."/>
            <person name="Viehrig K."/>
            <person name="Ye F."/>
            <person name="Su P."/>
            <person name="Kiefer A.F."/>
            <person name="Nichols A."/>
            <person name="Cepeda A.J."/>
            <person name="Yan W."/>
            <person name="Fan B."/>
            <person name="Jiang Y."/>
            <person name="Adhikari A."/>
            <person name="Zheng C.-J."/>
            <person name="Schuster L."/>
            <person name="Cowan T.M."/>
            <person name="Smanski M.J."/>
            <person name="Chevrette M.G."/>
            <person name="De Carvalho L.P.S."/>
            <person name="Shen B."/>
        </authorList>
    </citation>
    <scope>NUCLEOTIDE SEQUENCE [LARGE SCALE GENOMIC DNA]</scope>
    <source>
        <strain evidence="4 5">NPDC050403</strain>
    </source>
</reference>
<dbReference type="EC" id="5.4.3.8" evidence="4"/>
<dbReference type="InterPro" id="IPR015424">
    <property type="entry name" value="PyrdxlP-dep_Trfase"/>
</dbReference>
<evidence type="ECO:0000256" key="3">
    <source>
        <dbReference type="RuleBase" id="RU003560"/>
    </source>
</evidence>
<dbReference type="PANTHER" id="PTHR43713">
    <property type="entry name" value="GLUTAMATE-1-SEMIALDEHYDE 2,1-AMINOMUTASE"/>
    <property type="match status" value="1"/>
</dbReference>
<comment type="cofactor">
    <cofactor evidence="1">
        <name>pyridoxal 5'-phosphate</name>
        <dbReference type="ChEBI" id="CHEBI:597326"/>
    </cofactor>
</comment>
<dbReference type="Proteomes" id="UP001551695">
    <property type="component" value="Unassembled WGS sequence"/>
</dbReference>
<name>A0ABV3FN79_9NOCA</name>
<evidence type="ECO:0000313" key="4">
    <source>
        <dbReference type="EMBL" id="MEV0706884.1"/>
    </source>
</evidence>
<dbReference type="Gene3D" id="3.40.640.10">
    <property type="entry name" value="Type I PLP-dependent aspartate aminotransferase-like (Major domain)"/>
    <property type="match status" value="1"/>
</dbReference>